<feature type="compositionally biased region" description="Polar residues" evidence="1">
    <location>
        <begin position="57"/>
        <end position="72"/>
    </location>
</feature>
<dbReference type="Proteomes" id="UP000018143">
    <property type="component" value="Unassembled WGS sequence"/>
</dbReference>
<dbReference type="STRING" id="1325130.HFN_1021"/>
<dbReference type="AlphaFoldDB" id="T1D3I4"/>
<evidence type="ECO:0000256" key="1">
    <source>
        <dbReference type="SAM" id="MobiDB-lite"/>
    </source>
</evidence>
<dbReference type="EMBL" id="BASD01000027">
    <property type="protein sequence ID" value="GAD19781.1"/>
    <property type="molecule type" value="Genomic_DNA"/>
</dbReference>
<name>T1D3I4_9HELI</name>
<protein>
    <submittedName>
        <fullName evidence="2">Uncharacterized protein</fullName>
    </submittedName>
</protein>
<reference evidence="2 3" key="1">
    <citation type="journal article" date="2013" name="Genome Announc.">
        <title>Draft Genome Sequence of Helicobacter fennelliae Strain MRY12-0050, Isolated from a Bacteremia Patient.</title>
        <authorList>
            <person name="Rimbara E."/>
            <person name="Matsui M."/>
            <person name="Mori S."/>
            <person name="Suzuki S."/>
            <person name="Suzuki M."/>
            <person name="Kim H."/>
            <person name="Sekizuka T."/>
            <person name="Kuroda M."/>
            <person name="Shibayama K."/>
        </authorList>
    </citation>
    <scope>NUCLEOTIDE SEQUENCE [LARGE SCALE GENOMIC DNA]</scope>
    <source>
        <strain evidence="2 3">MRY12-0050</strain>
    </source>
</reference>
<proteinExistence type="predicted"/>
<evidence type="ECO:0000313" key="3">
    <source>
        <dbReference type="Proteomes" id="UP000018143"/>
    </source>
</evidence>
<dbReference type="OrthoDB" id="5323326at2"/>
<comment type="caution">
    <text evidence="2">The sequence shown here is derived from an EMBL/GenBank/DDBJ whole genome shotgun (WGS) entry which is preliminary data.</text>
</comment>
<feature type="region of interest" description="Disordered" evidence="1">
    <location>
        <begin position="52"/>
        <end position="72"/>
    </location>
</feature>
<dbReference type="RefSeq" id="WP_023949354.1">
    <property type="nucleotide sequence ID" value="NZ_BASD01000027.1"/>
</dbReference>
<organism evidence="2 3">
    <name type="scientific">Helicobacter fennelliae MRY12-0050</name>
    <dbReference type="NCBI Taxonomy" id="1325130"/>
    <lineage>
        <taxon>Bacteria</taxon>
        <taxon>Pseudomonadati</taxon>
        <taxon>Campylobacterota</taxon>
        <taxon>Epsilonproteobacteria</taxon>
        <taxon>Campylobacterales</taxon>
        <taxon>Helicobacteraceae</taxon>
        <taxon>Helicobacter</taxon>
    </lineage>
</organism>
<accession>T1D3I4</accession>
<gene>
    <name evidence="2" type="ORF">HFN_1021</name>
</gene>
<sequence length="179" mass="20002">MKIDSKTENMKALSELFTNRYDTTHTKENKNNQENKAQEIAHSNAINALNPLNPLNQIDTNSQNTITNLSTNPKPINDSLSLSKEFDAALKAKDYVTNGMADVNAFKAMAQQLNINGILNKDDMLAVDFLAKKAPDISFQNFNAVLKNQNLSYEMHDLIAQLIHKLQMVNYLSNGTMLG</sequence>
<keyword evidence="3" id="KW-1185">Reference proteome</keyword>
<evidence type="ECO:0000313" key="2">
    <source>
        <dbReference type="EMBL" id="GAD19781.1"/>
    </source>
</evidence>